<evidence type="ECO:0000313" key="3">
    <source>
        <dbReference type="Proteomes" id="UP000199076"/>
    </source>
</evidence>
<feature type="domain" description="Halobacterial output" evidence="1">
    <location>
        <begin position="12"/>
        <end position="81"/>
    </location>
</feature>
<accession>A0A1G7MSX8</accession>
<dbReference type="Proteomes" id="UP000199076">
    <property type="component" value="Unassembled WGS sequence"/>
</dbReference>
<evidence type="ECO:0000259" key="1">
    <source>
        <dbReference type="Pfam" id="PF18545"/>
    </source>
</evidence>
<evidence type="ECO:0000313" key="2">
    <source>
        <dbReference type="EMBL" id="SDF64883.1"/>
    </source>
</evidence>
<proteinExistence type="predicted"/>
<protein>
    <recommendedName>
        <fullName evidence="1">Halobacterial output domain-containing protein</fullName>
    </recommendedName>
</protein>
<dbReference type="Pfam" id="PF18545">
    <property type="entry name" value="HalOD1"/>
    <property type="match status" value="1"/>
</dbReference>
<keyword evidence="3" id="KW-1185">Reference proteome</keyword>
<reference evidence="3" key="1">
    <citation type="submission" date="2016-10" db="EMBL/GenBank/DDBJ databases">
        <authorList>
            <person name="Varghese N."/>
            <person name="Submissions S."/>
        </authorList>
    </citation>
    <scope>NUCLEOTIDE SEQUENCE [LARGE SCALE GENOMIC DNA]</scope>
    <source>
        <strain evidence="3">IBRC-M 10760</strain>
    </source>
</reference>
<name>A0A1G7MSX8_9EURY</name>
<sequence>MWYVTDFDPPVESASGQVVGVLATVSESGPTELPVLADTIDPDALDTLYTSARTTDHDLTVCFRYADHVVCPRSDGSIACRPAGGSDFE</sequence>
<dbReference type="EMBL" id="FNBK01000008">
    <property type="protein sequence ID" value="SDF64883.1"/>
    <property type="molecule type" value="Genomic_DNA"/>
</dbReference>
<gene>
    <name evidence="2" type="ORF">SAMN05216218_10855</name>
</gene>
<dbReference type="InterPro" id="IPR040624">
    <property type="entry name" value="HalOD1"/>
</dbReference>
<dbReference type="AlphaFoldDB" id="A0A1G7MSX8"/>
<organism evidence="2 3">
    <name type="scientific">Halorientalis regularis</name>
    <dbReference type="NCBI Taxonomy" id="660518"/>
    <lineage>
        <taxon>Archaea</taxon>
        <taxon>Methanobacteriati</taxon>
        <taxon>Methanobacteriota</taxon>
        <taxon>Stenosarchaea group</taxon>
        <taxon>Halobacteria</taxon>
        <taxon>Halobacteriales</taxon>
        <taxon>Haloarculaceae</taxon>
        <taxon>Halorientalis</taxon>
    </lineage>
</organism>